<sequence length="129" mass="13884">QKTQKVPEDPLIYGPFSEKEDIPPRPGNDQPFPTHGPRIPDMFDVHGTRVGQTSRPSRAPKVTIGLGRGANISVGISTNHSSHGAPSATFTAQATRKPNGAFNVRVNLNANLGNRNKPGSNSYSFGNRR</sequence>
<name>A0A433T7S3_ELYCH</name>
<feature type="region of interest" description="Disordered" evidence="1">
    <location>
        <begin position="1"/>
        <end position="63"/>
    </location>
</feature>
<keyword evidence="3" id="KW-1185">Reference proteome</keyword>
<dbReference type="OrthoDB" id="10429914at2759"/>
<comment type="caution">
    <text evidence="2">The sequence shown here is derived from an EMBL/GenBank/DDBJ whole genome shotgun (WGS) entry which is preliminary data.</text>
</comment>
<protein>
    <submittedName>
        <fullName evidence="2">Uncharacterized protein</fullName>
    </submittedName>
</protein>
<proteinExistence type="predicted"/>
<dbReference type="EMBL" id="RQTK01000571">
    <property type="protein sequence ID" value="RUS77570.1"/>
    <property type="molecule type" value="Genomic_DNA"/>
</dbReference>
<dbReference type="Proteomes" id="UP000271974">
    <property type="component" value="Unassembled WGS sequence"/>
</dbReference>
<evidence type="ECO:0000313" key="3">
    <source>
        <dbReference type="Proteomes" id="UP000271974"/>
    </source>
</evidence>
<dbReference type="AlphaFoldDB" id="A0A433T7S3"/>
<organism evidence="2 3">
    <name type="scientific">Elysia chlorotica</name>
    <name type="common">Eastern emerald elysia</name>
    <name type="synonym">Sea slug</name>
    <dbReference type="NCBI Taxonomy" id="188477"/>
    <lineage>
        <taxon>Eukaryota</taxon>
        <taxon>Metazoa</taxon>
        <taxon>Spiralia</taxon>
        <taxon>Lophotrochozoa</taxon>
        <taxon>Mollusca</taxon>
        <taxon>Gastropoda</taxon>
        <taxon>Heterobranchia</taxon>
        <taxon>Euthyneura</taxon>
        <taxon>Panpulmonata</taxon>
        <taxon>Sacoglossa</taxon>
        <taxon>Placobranchoidea</taxon>
        <taxon>Plakobranchidae</taxon>
        <taxon>Elysia</taxon>
    </lineage>
</organism>
<gene>
    <name evidence="2" type="ORF">EGW08_014674</name>
</gene>
<feature type="non-terminal residue" evidence="2">
    <location>
        <position position="1"/>
    </location>
</feature>
<feature type="region of interest" description="Disordered" evidence="1">
    <location>
        <begin position="107"/>
        <end position="129"/>
    </location>
</feature>
<evidence type="ECO:0000256" key="1">
    <source>
        <dbReference type="SAM" id="MobiDB-lite"/>
    </source>
</evidence>
<accession>A0A433T7S3</accession>
<evidence type="ECO:0000313" key="2">
    <source>
        <dbReference type="EMBL" id="RUS77570.1"/>
    </source>
</evidence>
<reference evidence="2 3" key="1">
    <citation type="submission" date="2019-01" db="EMBL/GenBank/DDBJ databases">
        <title>A draft genome assembly of the solar-powered sea slug Elysia chlorotica.</title>
        <authorList>
            <person name="Cai H."/>
            <person name="Li Q."/>
            <person name="Fang X."/>
            <person name="Li J."/>
            <person name="Curtis N.E."/>
            <person name="Altenburger A."/>
            <person name="Shibata T."/>
            <person name="Feng M."/>
            <person name="Maeda T."/>
            <person name="Schwartz J.A."/>
            <person name="Shigenobu S."/>
            <person name="Lundholm N."/>
            <person name="Nishiyama T."/>
            <person name="Yang H."/>
            <person name="Hasebe M."/>
            <person name="Li S."/>
            <person name="Pierce S.K."/>
            <person name="Wang J."/>
        </authorList>
    </citation>
    <scope>NUCLEOTIDE SEQUENCE [LARGE SCALE GENOMIC DNA]</scope>
    <source>
        <strain evidence="2">EC2010</strain>
        <tissue evidence="2">Whole organism of an adult</tissue>
    </source>
</reference>